<organism evidence="2 3">
    <name type="scientific">Propionibacterium acidifaciens F0233</name>
    <dbReference type="NCBI Taxonomy" id="553198"/>
    <lineage>
        <taxon>Bacteria</taxon>
        <taxon>Bacillati</taxon>
        <taxon>Actinomycetota</taxon>
        <taxon>Actinomycetes</taxon>
        <taxon>Propionibacteriales</taxon>
        <taxon>Propionibacteriaceae</taxon>
        <taxon>Propionibacterium</taxon>
    </lineage>
</organism>
<evidence type="ECO:0000313" key="3">
    <source>
        <dbReference type="Proteomes" id="UP000017052"/>
    </source>
</evidence>
<dbReference type="EMBL" id="ACVN02000088">
    <property type="protein sequence ID" value="ERK60325.1"/>
    <property type="molecule type" value="Genomic_DNA"/>
</dbReference>
<proteinExistence type="predicted"/>
<feature type="compositionally biased region" description="Low complexity" evidence="1">
    <location>
        <begin position="185"/>
        <end position="202"/>
    </location>
</feature>
<accession>U2QBU3</accession>
<feature type="region of interest" description="Disordered" evidence="1">
    <location>
        <begin position="172"/>
        <end position="227"/>
    </location>
</feature>
<sequence>MARGFRKGAAPLVGSHEQATAAPLRASVVVQSSKTTSIIIGRTASRLPGMPSGIFHEPVELPLDEPRPVSFPRHRMRCPWRRAPHPPIRGTCSQATRQEAQLHVMARSIDAVRLVHGDRITIIAPIHVTTPSTDAVNKPLRTASELIGRGSARTCRSGDRAPATVLNLVVAHSTGRGESPRTEGSPLPSSASSRLSRPRASSQYSPRAARRTSRSTQSFQFPSLGPTLRRMMKATAISPDTTPMSAFTISCPRSPVRHQQSINPVTAPPKAPLTPPTMHPPAEPAMHPPMVPVIKPSRILSLLQSQSKLDITRTDPESIPVLTEAE</sequence>
<name>U2QBU3_9ACTN</name>
<comment type="caution">
    <text evidence="2">The sequence shown here is derived from an EMBL/GenBank/DDBJ whole genome shotgun (WGS) entry which is preliminary data.</text>
</comment>
<evidence type="ECO:0000256" key="1">
    <source>
        <dbReference type="SAM" id="MobiDB-lite"/>
    </source>
</evidence>
<dbReference type="AlphaFoldDB" id="U2QBU3"/>
<evidence type="ECO:0000313" key="2">
    <source>
        <dbReference type="EMBL" id="ERK60325.1"/>
    </source>
</evidence>
<keyword evidence="3" id="KW-1185">Reference proteome</keyword>
<dbReference type="Proteomes" id="UP000017052">
    <property type="component" value="Unassembled WGS sequence"/>
</dbReference>
<gene>
    <name evidence="2" type="ORF">HMPREF0682_2973</name>
</gene>
<protein>
    <submittedName>
        <fullName evidence="2">Uncharacterized protein</fullName>
    </submittedName>
</protein>
<reference evidence="2" key="1">
    <citation type="submission" date="2013-08" db="EMBL/GenBank/DDBJ databases">
        <authorList>
            <person name="Durkin A.S."/>
            <person name="Haft D.R."/>
            <person name="McCorrison J."/>
            <person name="Torralba M."/>
            <person name="Gillis M."/>
            <person name="Haft D.H."/>
            <person name="Methe B."/>
            <person name="Sutton G."/>
            <person name="Nelson K.E."/>
        </authorList>
    </citation>
    <scope>NUCLEOTIDE SEQUENCE [LARGE SCALE GENOMIC DNA]</scope>
    <source>
        <strain evidence="2">F0233</strain>
    </source>
</reference>